<keyword evidence="3" id="KW-0472">Membrane</keyword>
<name>A0A0G1XDC7_9BACT</name>
<dbReference type="Proteomes" id="UP000034846">
    <property type="component" value="Unassembled WGS sequence"/>
</dbReference>
<reference evidence="5 6" key="1">
    <citation type="journal article" date="2015" name="Nature">
        <title>rRNA introns, odd ribosomes, and small enigmatic genomes across a large radiation of phyla.</title>
        <authorList>
            <person name="Brown C.T."/>
            <person name="Hug L.A."/>
            <person name="Thomas B.C."/>
            <person name="Sharon I."/>
            <person name="Castelle C.J."/>
            <person name="Singh A."/>
            <person name="Wilkins M.J."/>
            <person name="Williams K.H."/>
            <person name="Banfield J.F."/>
        </authorList>
    </citation>
    <scope>NUCLEOTIDE SEQUENCE [LARGE SCALE GENOMIC DNA]</scope>
</reference>
<keyword evidence="1" id="KW-0808">Transferase</keyword>
<gene>
    <name evidence="5" type="ORF">UY72_C0059G0007</name>
</gene>
<evidence type="ECO:0000256" key="3">
    <source>
        <dbReference type="SAM" id="Phobius"/>
    </source>
</evidence>
<evidence type="ECO:0000313" key="6">
    <source>
        <dbReference type="Proteomes" id="UP000034846"/>
    </source>
</evidence>
<keyword evidence="3" id="KW-1133">Transmembrane helix</keyword>
<evidence type="ECO:0000259" key="4">
    <source>
        <dbReference type="SMART" id="SM00563"/>
    </source>
</evidence>
<dbReference type="GO" id="GO:0006654">
    <property type="term" value="P:phosphatidic acid biosynthetic process"/>
    <property type="evidence" value="ECO:0007669"/>
    <property type="project" value="TreeGrafter"/>
</dbReference>
<dbReference type="EMBL" id="LCRD01000059">
    <property type="protein sequence ID" value="KKW28880.1"/>
    <property type="molecule type" value="Genomic_DNA"/>
</dbReference>
<sequence>MTHVLKAWRTALLPFCFVLYAIVVLGVLLLAALARTRLFPRVWLRHAPYQACKLISVTAHIGLMGMKTKVDARLRPFRHDERIVVIANHPSLAAAPLFAGILGDLLKRELVFVGKKEHLRNPFVGWPLKLLDAAIFIDRSDGEAAINELMRELPRYFARGAVVVMLPDQYRLTQEKLLADQHKFREHGIDTHLFEHTLVPRTGGLRQILLAAGANARVIDVTAGCSCREFGNDDIPKMPGSTYHFHAEDVPHGLPTDKHELGLRLVRRWVTKNRLLGGWKTA</sequence>
<protein>
    <recommendedName>
        <fullName evidence="4">Phospholipid/glycerol acyltransferase domain-containing protein</fullName>
    </recommendedName>
</protein>
<dbReference type="PANTHER" id="PTHR10434">
    <property type="entry name" value="1-ACYL-SN-GLYCEROL-3-PHOSPHATE ACYLTRANSFERASE"/>
    <property type="match status" value="1"/>
</dbReference>
<comment type="caution">
    <text evidence="5">The sequence shown here is derived from an EMBL/GenBank/DDBJ whole genome shotgun (WGS) entry which is preliminary data.</text>
</comment>
<dbReference type="GO" id="GO:0003841">
    <property type="term" value="F:1-acylglycerol-3-phosphate O-acyltransferase activity"/>
    <property type="evidence" value="ECO:0007669"/>
    <property type="project" value="TreeGrafter"/>
</dbReference>
<dbReference type="SUPFAM" id="SSF69593">
    <property type="entry name" value="Glycerol-3-phosphate (1)-acyltransferase"/>
    <property type="match status" value="1"/>
</dbReference>
<dbReference type="Pfam" id="PF01553">
    <property type="entry name" value="Acyltransferase"/>
    <property type="match status" value="1"/>
</dbReference>
<dbReference type="SMART" id="SM00563">
    <property type="entry name" value="PlsC"/>
    <property type="match status" value="1"/>
</dbReference>
<evidence type="ECO:0000313" key="5">
    <source>
        <dbReference type="EMBL" id="KKW28880.1"/>
    </source>
</evidence>
<dbReference type="AlphaFoldDB" id="A0A0G1XDC7"/>
<evidence type="ECO:0000256" key="1">
    <source>
        <dbReference type="ARBA" id="ARBA00022679"/>
    </source>
</evidence>
<keyword evidence="2" id="KW-0012">Acyltransferase</keyword>
<feature type="domain" description="Phospholipid/glycerol acyltransferase" evidence="4">
    <location>
        <begin position="83"/>
        <end position="206"/>
    </location>
</feature>
<dbReference type="PANTHER" id="PTHR10434:SF66">
    <property type="entry name" value="PHOSPHOLIPID_GLYCEROL ACYLTRANSFERASE DOMAIN-CONTAINING PROTEIN"/>
    <property type="match status" value="1"/>
</dbReference>
<organism evidence="5 6">
    <name type="scientific">Candidatus Uhrbacteria bacterium GW2011_GWD2_52_7</name>
    <dbReference type="NCBI Taxonomy" id="1618989"/>
    <lineage>
        <taxon>Bacteria</taxon>
        <taxon>Candidatus Uhriibacteriota</taxon>
    </lineage>
</organism>
<feature type="transmembrane region" description="Helical" evidence="3">
    <location>
        <begin position="12"/>
        <end position="34"/>
    </location>
</feature>
<accession>A0A0G1XDC7</accession>
<keyword evidence="3" id="KW-0812">Transmembrane</keyword>
<evidence type="ECO:0000256" key="2">
    <source>
        <dbReference type="ARBA" id="ARBA00023315"/>
    </source>
</evidence>
<proteinExistence type="predicted"/>
<dbReference type="InterPro" id="IPR002123">
    <property type="entry name" value="Plipid/glycerol_acylTrfase"/>
</dbReference>